<accession>A0A0E9PE88</accession>
<proteinExistence type="predicted"/>
<name>A0A0E9PE88_ANGAN</name>
<reference evidence="2" key="2">
    <citation type="journal article" date="2015" name="Fish Shellfish Immunol.">
        <title>Early steps in the European eel (Anguilla anguilla)-Vibrio vulnificus interaction in the gills: Role of the RtxA13 toxin.</title>
        <authorList>
            <person name="Callol A."/>
            <person name="Pajuelo D."/>
            <person name="Ebbesson L."/>
            <person name="Teles M."/>
            <person name="MacKenzie S."/>
            <person name="Amaro C."/>
        </authorList>
    </citation>
    <scope>NUCLEOTIDE SEQUENCE</scope>
</reference>
<evidence type="ECO:0000256" key="1">
    <source>
        <dbReference type="SAM" id="MobiDB-lite"/>
    </source>
</evidence>
<dbReference type="AlphaFoldDB" id="A0A0E9PE88"/>
<organism evidence="2">
    <name type="scientific">Anguilla anguilla</name>
    <name type="common">European freshwater eel</name>
    <name type="synonym">Muraena anguilla</name>
    <dbReference type="NCBI Taxonomy" id="7936"/>
    <lineage>
        <taxon>Eukaryota</taxon>
        <taxon>Metazoa</taxon>
        <taxon>Chordata</taxon>
        <taxon>Craniata</taxon>
        <taxon>Vertebrata</taxon>
        <taxon>Euteleostomi</taxon>
        <taxon>Actinopterygii</taxon>
        <taxon>Neopterygii</taxon>
        <taxon>Teleostei</taxon>
        <taxon>Anguilliformes</taxon>
        <taxon>Anguillidae</taxon>
        <taxon>Anguilla</taxon>
    </lineage>
</organism>
<protein>
    <submittedName>
        <fullName evidence="2">Uncharacterized protein</fullName>
    </submittedName>
</protein>
<evidence type="ECO:0000313" key="2">
    <source>
        <dbReference type="EMBL" id="JAH02178.1"/>
    </source>
</evidence>
<feature type="region of interest" description="Disordered" evidence="1">
    <location>
        <begin position="22"/>
        <end position="45"/>
    </location>
</feature>
<reference evidence="2" key="1">
    <citation type="submission" date="2014-11" db="EMBL/GenBank/DDBJ databases">
        <authorList>
            <person name="Amaro Gonzalez C."/>
        </authorList>
    </citation>
    <scope>NUCLEOTIDE SEQUENCE</scope>
</reference>
<feature type="compositionally biased region" description="Basic residues" evidence="1">
    <location>
        <begin position="22"/>
        <end position="35"/>
    </location>
</feature>
<dbReference type="EMBL" id="GBXM01106399">
    <property type="protein sequence ID" value="JAH02178.1"/>
    <property type="molecule type" value="Transcribed_RNA"/>
</dbReference>
<sequence length="62" mass="7374">MCRQPVFAKCYHDKCILRHHHRHHHHHHNHHHHSDHTHSQSLQRQGLAAVLSGCNPWLVHQG</sequence>